<protein>
    <submittedName>
        <fullName evidence="4">NUDIX domain-containing protein</fullName>
    </submittedName>
</protein>
<organism evidence="4 5">
    <name type="scientific">Haloterrigena salifodinae</name>
    <dbReference type="NCBI Taxonomy" id="2675099"/>
    <lineage>
        <taxon>Archaea</taxon>
        <taxon>Methanobacteriati</taxon>
        <taxon>Methanobacteriota</taxon>
        <taxon>Stenosarchaea group</taxon>
        <taxon>Halobacteria</taxon>
        <taxon>Halobacteriales</taxon>
        <taxon>Natrialbaceae</taxon>
        <taxon>Haloterrigena</taxon>
    </lineage>
</organism>
<dbReference type="Proteomes" id="UP000637819">
    <property type="component" value="Chromosome"/>
</dbReference>
<accession>A0A8T8DVB6</accession>
<dbReference type="KEGG" id="hsal:JMJ58_10535"/>
<feature type="compositionally biased region" description="Basic and acidic residues" evidence="2">
    <location>
        <begin position="227"/>
        <end position="240"/>
    </location>
</feature>
<feature type="domain" description="Nudix hydrolase" evidence="3">
    <location>
        <begin position="43"/>
        <end position="175"/>
    </location>
</feature>
<dbReference type="InterPro" id="IPR000086">
    <property type="entry name" value="NUDIX_hydrolase_dom"/>
</dbReference>
<evidence type="ECO:0000313" key="5">
    <source>
        <dbReference type="Proteomes" id="UP000637819"/>
    </source>
</evidence>
<dbReference type="GO" id="GO:0046523">
    <property type="term" value="F:S-methyl-5-thioribose-1-phosphate isomerase activity"/>
    <property type="evidence" value="ECO:0007669"/>
    <property type="project" value="TreeGrafter"/>
</dbReference>
<dbReference type="PROSITE" id="PS51462">
    <property type="entry name" value="NUDIX"/>
    <property type="match status" value="1"/>
</dbReference>
<evidence type="ECO:0000256" key="2">
    <source>
        <dbReference type="SAM" id="MobiDB-lite"/>
    </source>
</evidence>
<evidence type="ECO:0000313" key="4">
    <source>
        <dbReference type="EMBL" id="QRV13409.1"/>
    </source>
</evidence>
<dbReference type="SUPFAM" id="SSF100950">
    <property type="entry name" value="NagB/RpiA/CoA transferase-like"/>
    <property type="match status" value="1"/>
</dbReference>
<dbReference type="EMBL" id="CP069188">
    <property type="protein sequence ID" value="QRV13409.1"/>
    <property type="molecule type" value="Genomic_DNA"/>
</dbReference>
<gene>
    <name evidence="4" type="ORF">JMJ58_10535</name>
</gene>
<reference evidence="4 5" key="1">
    <citation type="submission" date="2021-01" db="EMBL/GenBank/DDBJ databases">
        <title>Genome Sequence and Methylation Pattern of Haloterrigena salifodinae BOL5-1, An Extremely Halophilic Archaeon from a Bolivian Salt Mine.</title>
        <authorList>
            <person name="DasSarma P."/>
            <person name="Anton B.P."/>
            <person name="DasSarma S.L."/>
            <person name="von Ehrenheim H.A.L."/>
            <person name="Martinez F.L."/>
            <person name="Guzman D."/>
            <person name="Roberts R.J."/>
            <person name="DasSarma S."/>
        </authorList>
    </citation>
    <scope>NUCLEOTIDE SEQUENCE [LARGE SCALE GENOMIC DNA]</scope>
    <source>
        <strain evidence="4 5">BOL5-1</strain>
    </source>
</reference>
<dbReference type="AlphaFoldDB" id="A0A8T8DVB6"/>
<evidence type="ECO:0000259" key="3">
    <source>
        <dbReference type="PROSITE" id="PS51462"/>
    </source>
</evidence>
<feature type="region of interest" description="Disordered" evidence="2">
    <location>
        <begin position="1"/>
        <end position="41"/>
    </location>
</feature>
<comment type="similarity">
    <text evidence="1">Belongs to the eIF-2B alpha/beta/delta subunits family.</text>
</comment>
<feature type="region of interest" description="Disordered" evidence="2">
    <location>
        <begin position="227"/>
        <end position="247"/>
    </location>
</feature>
<dbReference type="Gene3D" id="3.90.79.10">
    <property type="entry name" value="Nucleoside Triphosphate Pyrophosphohydrolase"/>
    <property type="match status" value="1"/>
</dbReference>
<dbReference type="OrthoDB" id="27639at2157"/>
<sequence>MGEYRASSPESDSLRAAVAPTMSDSSGPGRDRDRNAPVGDESDATHVVTAFLCNRSDVLLLRRSDAVGTYQGQWGGVSGFAEGQPDEQVSVEIREETGLESDAVSLVRSGRPVEFEDADLEREWVVHPYLFDCETREIELSEEHDAFEWAAPTAMLDLESWPDDEDGLEATAGDEIGETVPELWTAYERVAPTVRSIAADDEHGAASLSIRALEVLRDRAGLLVAERETTSSPRDDERGTRAFGTDPEEEWDELAELAGRLLEARPSMAVLRNRVNRTMADAADVADGDETAVGAPHVLESALSNVDRALTADEDAAANAGERIDGAVTTLSRSGTVLEALRGGDPSRVFVAESRPAREGIDVAEELATSDDIDCPVAVHTDAAAAHVLSSEGVDRVVVGADTVLPDGAVVNKTGTRGLAIAAAREDVPVAVVAATDKVSTREGVNLESGDRSAVYDGEAAVDVVNPTFDVTPADCVDEIVTERGALETDAIGEVVEELRRLETWRTDSELTARETTDRNLSRE</sequence>
<proteinExistence type="inferred from homology"/>
<dbReference type="GO" id="GO:0019509">
    <property type="term" value="P:L-methionine salvage from methylthioadenosine"/>
    <property type="evidence" value="ECO:0007669"/>
    <property type="project" value="TreeGrafter"/>
</dbReference>
<dbReference type="SUPFAM" id="SSF55811">
    <property type="entry name" value="Nudix"/>
    <property type="match status" value="1"/>
</dbReference>
<dbReference type="Gene3D" id="3.40.50.10470">
    <property type="entry name" value="Translation initiation factor eif-2b, domain 2"/>
    <property type="match status" value="1"/>
</dbReference>
<dbReference type="Pfam" id="PF00293">
    <property type="entry name" value="NUDIX"/>
    <property type="match status" value="1"/>
</dbReference>
<evidence type="ECO:0000256" key="1">
    <source>
        <dbReference type="RuleBase" id="RU003814"/>
    </source>
</evidence>
<dbReference type="PANTHER" id="PTHR43475">
    <property type="entry name" value="METHYLTHIORIBOSE-1-PHOSPHATE ISOMERASE"/>
    <property type="match status" value="1"/>
</dbReference>
<dbReference type="InterPro" id="IPR015797">
    <property type="entry name" value="NUDIX_hydrolase-like_dom_sf"/>
</dbReference>
<dbReference type="InterPro" id="IPR042529">
    <property type="entry name" value="IF_2B-like_C"/>
</dbReference>
<dbReference type="InterPro" id="IPR037171">
    <property type="entry name" value="NagB/RpiA_transferase-like"/>
</dbReference>
<dbReference type="InterPro" id="IPR000649">
    <property type="entry name" value="IF-2B-related"/>
</dbReference>
<name>A0A8T8DVB6_9EURY</name>
<dbReference type="PANTHER" id="PTHR43475:SF1">
    <property type="entry name" value="METHYLTHIORIBOSE-1-PHOSPHATE ISOMERASE"/>
    <property type="match status" value="1"/>
</dbReference>
<keyword evidence="5" id="KW-1185">Reference proteome</keyword>
<dbReference type="Pfam" id="PF01008">
    <property type="entry name" value="IF-2B"/>
    <property type="match status" value="1"/>
</dbReference>